<keyword evidence="3 6" id="KW-0812">Transmembrane</keyword>
<evidence type="ECO:0000256" key="1">
    <source>
        <dbReference type="ARBA" id="ARBA00004651"/>
    </source>
</evidence>
<evidence type="ECO:0000259" key="7">
    <source>
        <dbReference type="PROSITE" id="PS50850"/>
    </source>
</evidence>
<evidence type="ECO:0000256" key="6">
    <source>
        <dbReference type="SAM" id="Phobius"/>
    </source>
</evidence>
<dbReference type="InterPro" id="IPR036259">
    <property type="entry name" value="MFS_trans_sf"/>
</dbReference>
<proteinExistence type="predicted"/>
<reference evidence="8 9" key="1">
    <citation type="submission" date="2014-11" db="EMBL/GenBank/DDBJ databases">
        <authorList>
            <person name="Urmite Genomes Urmite Genomes"/>
        </authorList>
    </citation>
    <scope>NUCLEOTIDE SEQUENCE [LARGE SCALE GENOMIC DNA]</scope>
    <source>
        <strain evidence="8 9">Oc5</strain>
    </source>
</reference>
<feature type="transmembrane region" description="Helical" evidence="6">
    <location>
        <begin position="104"/>
        <end position="127"/>
    </location>
</feature>
<gene>
    <name evidence="8" type="primary">nanT</name>
    <name evidence="8" type="ORF">BN997_01731</name>
</gene>
<dbReference type="Proteomes" id="UP000040453">
    <property type="component" value="Unassembled WGS sequence"/>
</dbReference>
<feature type="transmembrane region" description="Helical" evidence="6">
    <location>
        <begin position="7"/>
        <end position="30"/>
    </location>
</feature>
<dbReference type="GO" id="GO:0022857">
    <property type="term" value="F:transmembrane transporter activity"/>
    <property type="evidence" value="ECO:0007669"/>
    <property type="project" value="InterPro"/>
</dbReference>
<evidence type="ECO:0000256" key="3">
    <source>
        <dbReference type="ARBA" id="ARBA00022692"/>
    </source>
</evidence>
<dbReference type="InterPro" id="IPR050327">
    <property type="entry name" value="Proton-linked_MCT"/>
</dbReference>
<keyword evidence="9" id="KW-1185">Reference proteome</keyword>
<dbReference type="AlphaFoldDB" id="A0A0A1MSC5"/>
<dbReference type="GO" id="GO:0005886">
    <property type="term" value="C:plasma membrane"/>
    <property type="evidence" value="ECO:0007669"/>
    <property type="project" value="UniProtKB-SubCell"/>
</dbReference>
<evidence type="ECO:0000256" key="2">
    <source>
        <dbReference type="ARBA" id="ARBA00022448"/>
    </source>
</evidence>
<dbReference type="RefSeq" id="WP_042531310.1">
    <property type="nucleotide sequence ID" value="NZ_CDGG01000001.1"/>
</dbReference>
<name>A0A0A1MSC5_9BACI</name>
<feature type="transmembrane region" description="Helical" evidence="6">
    <location>
        <begin position="258"/>
        <end position="279"/>
    </location>
</feature>
<feature type="transmembrane region" description="Helical" evidence="6">
    <location>
        <begin position="225"/>
        <end position="246"/>
    </location>
</feature>
<feature type="transmembrane region" description="Helical" evidence="6">
    <location>
        <begin position="139"/>
        <end position="161"/>
    </location>
</feature>
<evidence type="ECO:0000256" key="5">
    <source>
        <dbReference type="ARBA" id="ARBA00023136"/>
    </source>
</evidence>
<evidence type="ECO:0000313" key="8">
    <source>
        <dbReference type="EMBL" id="CEI81876.1"/>
    </source>
</evidence>
<dbReference type="PANTHER" id="PTHR11360">
    <property type="entry name" value="MONOCARBOXYLATE TRANSPORTER"/>
    <property type="match status" value="1"/>
</dbReference>
<feature type="transmembrane region" description="Helical" evidence="6">
    <location>
        <begin position="388"/>
        <end position="406"/>
    </location>
</feature>
<dbReference type="STRING" id="545501.BN997_01731"/>
<feature type="transmembrane region" description="Helical" evidence="6">
    <location>
        <begin position="319"/>
        <end position="343"/>
    </location>
</feature>
<feature type="transmembrane region" description="Helical" evidence="6">
    <location>
        <begin position="79"/>
        <end position="98"/>
    </location>
</feature>
<dbReference type="InterPro" id="IPR020846">
    <property type="entry name" value="MFS_dom"/>
</dbReference>
<protein>
    <submittedName>
        <fullName evidence="8">Putative sialic acid transporter</fullName>
    </submittedName>
</protein>
<keyword evidence="4 6" id="KW-1133">Transmembrane helix</keyword>
<dbReference type="SUPFAM" id="SSF103473">
    <property type="entry name" value="MFS general substrate transporter"/>
    <property type="match status" value="1"/>
</dbReference>
<accession>A0A0A1MSC5</accession>
<feature type="transmembrane region" description="Helical" evidence="6">
    <location>
        <begin position="291"/>
        <end position="313"/>
    </location>
</feature>
<dbReference type="PANTHER" id="PTHR11360:SF290">
    <property type="entry name" value="MONOCARBOXYLATE MFS PERMEASE"/>
    <property type="match status" value="1"/>
</dbReference>
<dbReference type="Gene3D" id="1.20.1250.20">
    <property type="entry name" value="MFS general substrate transporter like domains"/>
    <property type="match status" value="2"/>
</dbReference>
<feature type="transmembrane region" description="Helical" evidence="6">
    <location>
        <begin position="167"/>
        <end position="189"/>
    </location>
</feature>
<keyword evidence="2" id="KW-0813">Transport</keyword>
<sequence>MKEKKKFHYAWVVLIVCCMINFAGLGTIFNTSGIFFPSVTKELGIGTGDMSLYMTFLCLAMFVASPLVAKLLSKIDVRITLSVAFVVALSAIAVMSLYTEIWQWYLSGIVIGFAGAFIFYIPIPVIVQNWFHKKTGMALGIIGAFTGIGGAIMNPVIASFIDSFGWRTAYVITAIIIGVIVLPFTIFVLRFKPEDKGYKPYGYAETLEDQETFKKENEKGVPVKVAITSLAFFCVIIIASFSGLISGLNQLLTSYGDTVGLTTTAAATLVSASMISNLLTKFLFGAASDKFGVKMTLIVSVLLIAFGFSLFFISHGTYATVFTASLLYGIHASVIIVGLPLITKELFGKKHFVEIFSYVTMGQALVKSFGFAVFGYMYDLSNSYEPAFTLGIIICVLMAVLTVGAFRSRRKMEIVMKKEIGESMQ</sequence>
<dbReference type="PROSITE" id="PS50850">
    <property type="entry name" value="MFS"/>
    <property type="match status" value="1"/>
</dbReference>
<keyword evidence="5 6" id="KW-0472">Membrane</keyword>
<dbReference type="Pfam" id="PF07690">
    <property type="entry name" value="MFS_1"/>
    <property type="match status" value="1"/>
</dbReference>
<feature type="transmembrane region" description="Helical" evidence="6">
    <location>
        <begin position="50"/>
        <end position="72"/>
    </location>
</feature>
<dbReference type="OrthoDB" id="182417at2"/>
<comment type="subcellular location">
    <subcellularLocation>
        <location evidence="1">Cell membrane</location>
        <topology evidence="1">Multi-pass membrane protein</topology>
    </subcellularLocation>
</comment>
<feature type="domain" description="Major facilitator superfamily (MFS) profile" evidence="7">
    <location>
        <begin position="10"/>
        <end position="410"/>
    </location>
</feature>
<dbReference type="EMBL" id="CDGG01000001">
    <property type="protein sequence ID" value="CEI81876.1"/>
    <property type="molecule type" value="Genomic_DNA"/>
</dbReference>
<evidence type="ECO:0000313" key="9">
    <source>
        <dbReference type="Proteomes" id="UP000040453"/>
    </source>
</evidence>
<feature type="transmembrane region" description="Helical" evidence="6">
    <location>
        <begin position="355"/>
        <end position="376"/>
    </location>
</feature>
<dbReference type="InterPro" id="IPR011701">
    <property type="entry name" value="MFS"/>
</dbReference>
<organism evidence="8 9">
    <name type="scientific">Oceanobacillus oncorhynchi</name>
    <dbReference type="NCBI Taxonomy" id="545501"/>
    <lineage>
        <taxon>Bacteria</taxon>
        <taxon>Bacillati</taxon>
        <taxon>Bacillota</taxon>
        <taxon>Bacilli</taxon>
        <taxon>Bacillales</taxon>
        <taxon>Bacillaceae</taxon>
        <taxon>Oceanobacillus</taxon>
    </lineage>
</organism>
<evidence type="ECO:0000256" key="4">
    <source>
        <dbReference type="ARBA" id="ARBA00022989"/>
    </source>
</evidence>